<accession>R7ZL66</accession>
<name>R7ZL66_9BACT</name>
<comment type="caution">
    <text evidence="1">The sequence shown here is derived from an EMBL/GenBank/DDBJ whole genome shotgun (WGS) entry which is preliminary data.</text>
</comment>
<reference evidence="1 2" key="1">
    <citation type="submission" date="2013-02" db="EMBL/GenBank/DDBJ databases">
        <title>A novel strain isolated from Lonar lake, Maharashtra, India.</title>
        <authorList>
            <person name="Singh A."/>
        </authorList>
    </citation>
    <scope>NUCLEOTIDE SEQUENCE [LARGE SCALE GENOMIC DNA]</scope>
    <source>
        <strain evidence="1 2">AK24</strain>
    </source>
</reference>
<gene>
    <name evidence="1" type="ORF">ADIS_4734</name>
</gene>
<organism evidence="1 2">
    <name type="scientific">Lunatimonas lonarensis</name>
    <dbReference type="NCBI Taxonomy" id="1232681"/>
    <lineage>
        <taxon>Bacteria</taxon>
        <taxon>Pseudomonadati</taxon>
        <taxon>Bacteroidota</taxon>
        <taxon>Cytophagia</taxon>
        <taxon>Cytophagales</taxon>
        <taxon>Cyclobacteriaceae</taxon>
    </lineage>
</organism>
<dbReference type="Proteomes" id="UP000013909">
    <property type="component" value="Unassembled WGS sequence"/>
</dbReference>
<evidence type="ECO:0000313" key="1">
    <source>
        <dbReference type="EMBL" id="EON74833.1"/>
    </source>
</evidence>
<sequence length="81" mass="8883">MPLTDAQKKIKAKTKVESLKLAEDLSNLKTKIDKLFDDAPIAVAKATSKQELEELISEVKNGTATNVKISRFLDLANELGL</sequence>
<dbReference type="RefSeq" id="WP_010856845.1">
    <property type="nucleotide sequence ID" value="NZ_AQHR01000120.1"/>
</dbReference>
<evidence type="ECO:0000313" key="2">
    <source>
        <dbReference type="Proteomes" id="UP000013909"/>
    </source>
</evidence>
<proteinExistence type="predicted"/>
<keyword evidence="2" id="KW-1185">Reference proteome</keyword>
<dbReference type="EMBL" id="AQHR01000120">
    <property type="protein sequence ID" value="EON74833.1"/>
    <property type="molecule type" value="Genomic_DNA"/>
</dbReference>
<dbReference type="AlphaFoldDB" id="R7ZL66"/>
<protein>
    <submittedName>
        <fullName evidence="1">Uncharacterized protein</fullName>
    </submittedName>
</protein>